<dbReference type="OrthoDB" id="9811476at2"/>
<dbReference type="RefSeq" id="WP_134081106.1">
    <property type="nucleotide sequence ID" value="NZ_SOQX01000001.1"/>
</dbReference>
<accession>A0A4R8IUH7</accession>
<protein>
    <submittedName>
        <fullName evidence="1">Putative RNase H-like nuclease</fullName>
    </submittedName>
</protein>
<evidence type="ECO:0000313" key="1">
    <source>
        <dbReference type="EMBL" id="TDY04308.1"/>
    </source>
</evidence>
<sequence length="242" mass="27233">MIRAIGIDGCRGGWFAVVRQADGWRSWLSPTLTQLLDQPAVGTPIFIDIPIGLPDGQKRRCDHLARRLLSPYRHSSVFSTPVRDAVHAADYASACAINAQQTGSRISRQIWNICPKIREVDCYLCQHVEWQTHLYESHPEVAFYALNGQSLLPTRKKSHEGEQQRLALLTHYINGAQAFYSDCLARYPRKLLQPDDILDAMVLAVMAGGAEQSEGELISLTDPVEYDRVGLPMRIVYRSFNP</sequence>
<dbReference type="EMBL" id="SOQX01000001">
    <property type="protein sequence ID" value="TDY04308.1"/>
    <property type="molecule type" value="Genomic_DNA"/>
</dbReference>
<proteinExistence type="predicted"/>
<organism evidence="1 2">
    <name type="scientific">Thiohalophilus thiocyanatoxydans</name>
    <dbReference type="NCBI Taxonomy" id="381308"/>
    <lineage>
        <taxon>Bacteria</taxon>
        <taxon>Pseudomonadati</taxon>
        <taxon>Pseudomonadota</taxon>
        <taxon>Gammaproteobacteria</taxon>
        <taxon>Thiohalomonadales</taxon>
        <taxon>Thiohalophilaceae</taxon>
        <taxon>Thiohalophilus</taxon>
    </lineage>
</organism>
<keyword evidence="2" id="KW-1185">Reference proteome</keyword>
<dbReference type="Proteomes" id="UP000294914">
    <property type="component" value="Unassembled WGS sequence"/>
</dbReference>
<dbReference type="AlphaFoldDB" id="A0A4R8IUH7"/>
<gene>
    <name evidence="1" type="ORF">EDC23_0683</name>
</gene>
<name>A0A4R8IUH7_9GAMM</name>
<evidence type="ECO:0000313" key="2">
    <source>
        <dbReference type="Proteomes" id="UP000294914"/>
    </source>
</evidence>
<reference evidence="1 2" key="1">
    <citation type="submission" date="2019-03" db="EMBL/GenBank/DDBJ databases">
        <title>Genomic Encyclopedia of Type Strains, Phase IV (KMG-IV): sequencing the most valuable type-strain genomes for metagenomic binning, comparative biology and taxonomic classification.</title>
        <authorList>
            <person name="Goeker M."/>
        </authorList>
    </citation>
    <scope>NUCLEOTIDE SEQUENCE [LARGE SCALE GENOMIC DNA]</scope>
    <source>
        <strain evidence="1 2">DSM 16326</strain>
    </source>
</reference>
<dbReference type="Pfam" id="PF04250">
    <property type="entry name" value="DUF429"/>
    <property type="match status" value="1"/>
</dbReference>
<comment type="caution">
    <text evidence="1">The sequence shown here is derived from an EMBL/GenBank/DDBJ whole genome shotgun (WGS) entry which is preliminary data.</text>
</comment>
<dbReference type="InterPro" id="IPR007362">
    <property type="entry name" value="DUF429"/>
</dbReference>